<organism evidence="2 3">
    <name type="scientific">Imperialibacter roseus</name>
    <dbReference type="NCBI Taxonomy" id="1324217"/>
    <lineage>
        <taxon>Bacteria</taxon>
        <taxon>Pseudomonadati</taxon>
        <taxon>Bacteroidota</taxon>
        <taxon>Cytophagia</taxon>
        <taxon>Cytophagales</taxon>
        <taxon>Flammeovirgaceae</taxon>
        <taxon>Imperialibacter</taxon>
    </lineage>
</organism>
<keyword evidence="1" id="KW-1133">Transmembrane helix</keyword>
<dbReference type="Proteomes" id="UP001302349">
    <property type="component" value="Chromosome"/>
</dbReference>
<evidence type="ECO:0000313" key="3">
    <source>
        <dbReference type="Proteomes" id="UP001302349"/>
    </source>
</evidence>
<protein>
    <submittedName>
        <fullName evidence="2">Septum formation initiator family protein</fullName>
    </submittedName>
</protein>
<sequence length="101" mass="12568">MISRFFKNLPPYTRNFYFLFTFFFLIWMLFLDSNDVFTQLRLSRKLVDLEAQKEYYLEKIEEVRKDRHELLSDSDLLEKFARERYMMKKPTEDLYIIVAEE</sequence>
<reference evidence="2 3" key="1">
    <citation type="journal article" date="2023" name="Microbiol. Resour. Announc.">
        <title>Complete Genome Sequence of Imperialibacter roseus strain P4T.</title>
        <authorList>
            <person name="Tizabi D.R."/>
            <person name="Bachvaroff T."/>
            <person name="Hill R.T."/>
        </authorList>
    </citation>
    <scope>NUCLEOTIDE SEQUENCE [LARGE SCALE GENOMIC DNA]</scope>
    <source>
        <strain evidence="2 3">P4T</strain>
    </source>
</reference>
<evidence type="ECO:0000256" key="1">
    <source>
        <dbReference type="SAM" id="Phobius"/>
    </source>
</evidence>
<dbReference type="InterPro" id="IPR007060">
    <property type="entry name" value="FtsL/DivIC"/>
</dbReference>
<keyword evidence="1" id="KW-0472">Membrane</keyword>
<evidence type="ECO:0000313" key="2">
    <source>
        <dbReference type="EMBL" id="WOK05167.1"/>
    </source>
</evidence>
<feature type="transmembrane region" description="Helical" evidence="1">
    <location>
        <begin position="12"/>
        <end position="31"/>
    </location>
</feature>
<proteinExistence type="predicted"/>
<gene>
    <name evidence="2" type="ORF">RT717_18960</name>
</gene>
<accession>A0ABZ0INK4</accession>
<dbReference type="Pfam" id="PF04977">
    <property type="entry name" value="DivIC"/>
    <property type="match status" value="1"/>
</dbReference>
<dbReference type="RefSeq" id="WP_317487957.1">
    <property type="nucleotide sequence ID" value="NZ_CP136051.1"/>
</dbReference>
<keyword evidence="3" id="KW-1185">Reference proteome</keyword>
<name>A0ABZ0INK4_9BACT</name>
<keyword evidence="1" id="KW-0812">Transmembrane</keyword>
<dbReference type="EMBL" id="CP136051">
    <property type="protein sequence ID" value="WOK05167.1"/>
    <property type="molecule type" value="Genomic_DNA"/>
</dbReference>